<reference evidence="5" key="1">
    <citation type="submission" date="2016-02" db="EMBL/GenBank/DDBJ databases">
        <title>Paenibacillus sp. LPB0068, isolated from Crassostrea gigas.</title>
        <authorList>
            <person name="Shin S.-K."/>
            <person name="Yi H."/>
        </authorList>
    </citation>
    <scope>NUCLEOTIDE SEQUENCE [LARGE SCALE GENOMIC DNA]</scope>
    <source>
        <strain evidence="5">KCTC 23969</strain>
    </source>
</reference>
<dbReference type="PANTHER" id="PTHR21666:SF289">
    <property type="entry name" value="L-ALA--D-GLU ENDOPEPTIDASE"/>
    <property type="match status" value="1"/>
</dbReference>
<dbReference type="STRING" id="996801.BW723_02920"/>
<evidence type="ECO:0000313" key="4">
    <source>
        <dbReference type="EMBL" id="OBY63667.1"/>
    </source>
</evidence>
<proteinExistence type="predicted"/>
<evidence type="ECO:0000256" key="2">
    <source>
        <dbReference type="SAM" id="Coils"/>
    </source>
</evidence>
<dbReference type="KEGG" id="prn:BW723_02920"/>
<evidence type="ECO:0000256" key="1">
    <source>
        <dbReference type="ARBA" id="ARBA00022729"/>
    </source>
</evidence>
<dbReference type="GO" id="GO:0004222">
    <property type="term" value="F:metalloendopeptidase activity"/>
    <property type="evidence" value="ECO:0007669"/>
    <property type="project" value="TreeGrafter"/>
</dbReference>
<dbReference type="InterPro" id="IPR011055">
    <property type="entry name" value="Dup_hybrid_motif"/>
</dbReference>
<keyword evidence="2" id="KW-0175">Coiled coil</keyword>
<feature type="domain" description="M23ase beta-sheet core" evidence="3">
    <location>
        <begin position="300"/>
        <end position="392"/>
    </location>
</feature>
<evidence type="ECO:0000259" key="3">
    <source>
        <dbReference type="Pfam" id="PF01551"/>
    </source>
</evidence>
<dbReference type="Proteomes" id="UP000092612">
    <property type="component" value="Unassembled WGS sequence"/>
</dbReference>
<dbReference type="EMBL" id="LSFL01000035">
    <property type="protein sequence ID" value="OBY63667.1"/>
    <property type="molecule type" value="Genomic_DNA"/>
</dbReference>
<dbReference type="InterPro" id="IPR050570">
    <property type="entry name" value="Cell_wall_metabolism_enzyme"/>
</dbReference>
<dbReference type="PANTHER" id="PTHR21666">
    <property type="entry name" value="PEPTIDASE-RELATED"/>
    <property type="match status" value="1"/>
</dbReference>
<organism evidence="4 5">
    <name type="scientific">Polaribacter reichenbachii</name>
    <dbReference type="NCBI Taxonomy" id="996801"/>
    <lineage>
        <taxon>Bacteria</taxon>
        <taxon>Pseudomonadati</taxon>
        <taxon>Bacteroidota</taxon>
        <taxon>Flavobacteriia</taxon>
        <taxon>Flavobacteriales</taxon>
        <taxon>Flavobacteriaceae</taxon>
    </lineage>
</organism>
<dbReference type="RefSeq" id="WP_068362529.1">
    <property type="nucleotide sequence ID" value="NZ_CP019337.1"/>
</dbReference>
<comment type="caution">
    <text evidence="4">The sequence shown here is derived from an EMBL/GenBank/DDBJ whole genome shotgun (WGS) entry which is preliminary data.</text>
</comment>
<feature type="coiled-coil region" evidence="2">
    <location>
        <begin position="3"/>
        <end position="100"/>
    </location>
</feature>
<dbReference type="Gene3D" id="2.70.70.10">
    <property type="entry name" value="Glucose Permease (Domain IIA)"/>
    <property type="match status" value="1"/>
</dbReference>
<dbReference type="Gene3D" id="6.10.250.3150">
    <property type="match status" value="1"/>
</dbReference>
<dbReference type="Pfam" id="PF01551">
    <property type="entry name" value="Peptidase_M23"/>
    <property type="match status" value="1"/>
</dbReference>
<feature type="coiled-coil region" evidence="2">
    <location>
        <begin position="176"/>
        <end position="213"/>
    </location>
</feature>
<dbReference type="InterPro" id="IPR016047">
    <property type="entry name" value="M23ase_b-sheet_dom"/>
</dbReference>
<evidence type="ECO:0000313" key="5">
    <source>
        <dbReference type="Proteomes" id="UP000092612"/>
    </source>
</evidence>
<protein>
    <submittedName>
        <fullName evidence="4">Peptidase M23</fullName>
    </submittedName>
</protein>
<sequence>MNFSAFSQTRKQLENQRKKYKSEIVKLNRLLFNEVKKEKNALEALKDINQKINVRNKLINTINLEAKLLTNEIKGNERKIAKLNKELKALKADYAEMIYKSYKSKSQQSKLMFLLSSKNFYQAYKRLEYTKQYTQFRKKQGEEILVQTNFIKKLNDSLFYQKKVKDTLILVEKNQKQEIEGDKKNQEKLIAQIKKKEGKYKREIQKNAKEEKKLAARIDKIIKEEIAKANRIAMAKNKSKDKKTVLKKSSNFILSPEAKALANRFEQNKGKLPWPVKEGVVIRKFGVQPHPIFPGITINSTGLHFATSQGSDATAIFNGEVLNILVGSGGTKNVMIRHGNYITSYNNLENSYVKKGDKVSVGQKIGRIFTDKVSKKTKLVFVLFKNTTRLNPASWILKR</sequence>
<dbReference type="AlphaFoldDB" id="A0A1B8TVM0"/>
<gene>
    <name evidence="4" type="ORF">LPB301_12780</name>
</gene>
<dbReference type="SUPFAM" id="SSF51261">
    <property type="entry name" value="Duplicated hybrid motif"/>
    <property type="match status" value="1"/>
</dbReference>
<keyword evidence="5" id="KW-1185">Reference proteome</keyword>
<keyword evidence="1" id="KW-0732">Signal</keyword>
<dbReference type="CDD" id="cd12797">
    <property type="entry name" value="M23_peptidase"/>
    <property type="match status" value="1"/>
</dbReference>
<name>A0A1B8TVM0_9FLAO</name>
<accession>A0A1B8TVM0</accession>